<dbReference type="EMBL" id="JAPDFR010000008">
    <property type="protein sequence ID" value="KAK0384025.1"/>
    <property type="molecule type" value="Genomic_DNA"/>
</dbReference>
<dbReference type="InterPro" id="IPR013785">
    <property type="entry name" value="Aldolase_TIM"/>
</dbReference>
<evidence type="ECO:0008006" key="7">
    <source>
        <dbReference type="Google" id="ProtNLM"/>
    </source>
</evidence>
<reference evidence="5" key="1">
    <citation type="submission" date="2022-10" db="EMBL/GenBank/DDBJ databases">
        <title>Determination and structural analysis of whole genome sequence of Sarocladium strictum F4-1.</title>
        <authorList>
            <person name="Hu L."/>
            <person name="Jiang Y."/>
        </authorList>
    </citation>
    <scope>NUCLEOTIDE SEQUENCE</scope>
    <source>
        <strain evidence="5">F4-1</strain>
    </source>
</reference>
<dbReference type="GO" id="GO:0047274">
    <property type="term" value="F:galactinol-sucrose galactosyltransferase activity"/>
    <property type="evidence" value="ECO:0007669"/>
    <property type="project" value="UniProtKB-EC"/>
</dbReference>
<comment type="caution">
    <text evidence="5">The sequence shown here is derived from an EMBL/GenBank/DDBJ whole genome shotgun (WGS) entry which is preliminary data.</text>
</comment>
<dbReference type="SUPFAM" id="SSF51445">
    <property type="entry name" value="(Trans)glycosidases"/>
    <property type="match status" value="1"/>
</dbReference>
<dbReference type="Gene3D" id="3.20.20.70">
    <property type="entry name" value="Aldolase class I"/>
    <property type="match status" value="1"/>
</dbReference>
<gene>
    <name evidence="5" type="ORF">NLU13_8114</name>
</gene>
<dbReference type="InterPro" id="IPR008811">
    <property type="entry name" value="Glycosyl_hydrolases_36"/>
</dbReference>
<dbReference type="AlphaFoldDB" id="A0AA39GB20"/>
<dbReference type="Pfam" id="PF05691">
    <property type="entry name" value="Raffinose_syn"/>
    <property type="match status" value="2"/>
</dbReference>
<dbReference type="PANTHER" id="PTHR31268">
    <property type="match status" value="1"/>
</dbReference>
<evidence type="ECO:0000256" key="2">
    <source>
        <dbReference type="ARBA" id="ARBA00007240"/>
    </source>
</evidence>
<dbReference type="Proteomes" id="UP001175261">
    <property type="component" value="Unassembled WGS sequence"/>
</dbReference>
<accession>A0AA39GB20</accession>
<organism evidence="5 6">
    <name type="scientific">Sarocladium strictum</name>
    <name type="common">Black bundle disease fungus</name>
    <name type="synonym">Acremonium strictum</name>
    <dbReference type="NCBI Taxonomy" id="5046"/>
    <lineage>
        <taxon>Eukaryota</taxon>
        <taxon>Fungi</taxon>
        <taxon>Dikarya</taxon>
        <taxon>Ascomycota</taxon>
        <taxon>Pezizomycotina</taxon>
        <taxon>Sordariomycetes</taxon>
        <taxon>Hypocreomycetidae</taxon>
        <taxon>Hypocreales</taxon>
        <taxon>Sarocladiaceae</taxon>
        <taxon>Sarocladium</taxon>
    </lineage>
</organism>
<evidence type="ECO:0000256" key="3">
    <source>
        <dbReference type="ARBA" id="ARBA00023277"/>
    </source>
</evidence>
<name>A0AA39GB20_SARSR</name>
<sequence>MHLRLQSFPPLGEVTTLSPGPVQLTVVLEVPKIHNENLWEVEIWGSIDRSTWAVHKLQSCDLNFEPVSLRNPSSSVTTLHFSTTLCISSEARFTLRFRRGYGDVWSWARDVTGYDDGYIVVSQPGALDDSPLPLPELSSEWVIRDRASQTPGTKLWAIEVGLGAAHNNTPALKCAVIGKPWGTFLRWFALVRHKSPWLGPRHGKTDVYLDQDAIMCSFQNERGQHVVLLAVTRDNLVESVLRDTPSGGIQLHARSDSTRHATTTVLVSLGHSFDSALATVMYEARDICSPYATTREAEQSSEQSSDDVVRPAWYENWADGLGYCTWNALGTGITADSLYQAINDLSSNGIKFSNLIIDDGWQSVTTGRVRGWKSFEAATDTFPSGLKATVSKLRTDFPEIAHIAVWHAIVGYWGGISSDGEIAKRYQTIEVQCGSPYYQKIHVVDKDDVSRFYGDFYKFLEDAGIDSVKTDVQHILDCLVDAKPRRDLITAYLDAWTLSSLRHFGSRAISCMSQFPQGIFHSHIRQNHPAFVVRNSDDYFPTKPSSHTWHVWANAHNSLMMRYLNVIPDWDMFQTKHEYSGFHAAARCVSGGPIYITDVPGEHDMELIKSVTGMTVRGKTVVLRPSVVGRSVSVYVGFEEGQLLKVGSYHGPSGTGSPILGVFNTAQRSLAEIIPLSSFTGAVPTLDYVVRSHSTGNVSPRIKCGEQNAIISISLDVRGYDILTATPLALFPGDRWRHIWVGNMGLLGKMTGCAAIVSSAMRKLGNGRLFVETSVKTFGVLGFWISTLPDMSIDDDFMITMQEQPVPRHVAKVSSSSDRVLEVDLETAWKEMGLRSGWSNEVQMKVYFST</sequence>
<proteinExistence type="inferred from homology"/>
<evidence type="ECO:0000256" key="4">
    <source>
        <dbReference type="ARBA" id="ARBA00049426"/>
    </source>
</evidence>
<dbReference type="PANTHER" id="PTHR31268:SF32">
    <property type="entry name" value="GALACTINOL--SUCROSE GALACTOSYLTRANSFERASE 2-RELATED"/>
    <property type="match status" value="1"/>
</dbReference>
<comment type="catalytic activity">
    <reaction evidence="4">
        <text>alpha-D-galactosyl-(1-&gt;3)-1D-myo-inositol + sucrose = raffinose + myo-inositol</text>
        <dbReference type="Rhea" id="RHEA:20161"/>
        <dbReference type="ChEBI" id="CHEBI:16634"/>
        <dbReference type="ChEBI" id="CHEBI:17268"/>
        <dbReference type="ChEBI" id="CHEBI:17505"/>
        <dbReference type="ChEBI" id="CHEBI:17992"/>
        <dbReference type="EC" id="2.4.1.82"/>
    </reaction>
</comment>
<comment type="catalytic activity">
    <reaction evidence="1">
        <text>Hydrolysis of terminal, non-reducing alpha-D-galactose residues in alpha-D-galactosides, including galactose oligosaccharides, galactomannans and galactolipids.</text>
        <dbReference type="EC" id="3.2.1.22"/>
    </reaction>
</comment>
<evidence type="ECO:0000256" key="1">
    <source>
        <dbReference type="ARBA" id="ARBA00001255"/>
    </source>
</evidence>
<keyword evidence="3" id="KW-0119">Carbohydrate metabolism</keyword>
<comment type="similarity">
    <text evidence="2">Belongs to the glycosyl hydrolases 36 family.</text>
</comment>
<dbReference type="GO" id="GO:0004557">
    <property type="term" value="F:alpha-galactosidase activity"/>
    <property type="evidence" value="ECO:0007669"/>
    <property type="project" value="UniProtKB-EC"/>
</dbReference>
<evidence type="ECO:0000313" key="5">
    <source>
        <dbReference type="EMBL" id="KAK0384025.1"/>
    </source>
</evidence>
<keyword evidence="6" id="KW-1185">Reference proteome</keyword>
<evidence type="ECO:0000313" key="6">
    <source>
        <dbReference type="Proteomes" id="UP001175261"/>
    </source>
</evidence>
<dbReference type="InterPro" id="IPR017853">
    <property type="entry name" value="GH"/>
</dbReference>
<protein>
    <recommendedName>
        <fullName evidence="7">Alpha-galactosidase</fullName>
    </recommendedName>
</protein>